<feature type="transmembrane region" description="Helical" evidence="2">
    <location>
        <begin position="46"/>
        <end position="66"/>
    </location>
</feature>
<dbReference type="AlphaFoldDB" id="A0A9P8W9Y9"/>
<organism evidence="3 4">
    <name type="scientific">Thelonectria olida</name>
    <dbReference type="NCBI Taxonomy" id="1576542"/>
    <lineage>
        <taxon>Eukaryota</taxon>
        <taxon>Fungi</taxon>
        <taxon>Dikarya</taxon>
        <taxon>Ascomycota</taxon>
        <taxon>Pezizomycotina</taxon>
        <taxon>Sordariomycetes</taxon>
        <taxon>Hypocreomycetidae</taxon>
        <taxon>Hypocreales</taxon>
        <taxon>Nectriaceae</taxon>
        <taxon>Thelonectria</taxon>
    </lineage>
</organism>
<feature type="region of interest" description="Disordered" evidence="1">
    <location>
        <begin position="556"/>
        <end position="629"/>
    </location>
</feature>
<evidence type="ECO:0000313" key="4">
    <source>
        <dbReference type="Proteomes" id="UP000777438"/>
    </source>
</evidence>
<proteinExistence type="predicted"/>
<dbReference type="EMBL" id="JAGPYM010000007">
    <property type="protein sequence ID" value="KAH6892127.1"/>
    <property type="molecule type" value="Genomic_DNA"/>
</dbReference>
<feature type="transmembrane region" description="Helical" evidence="2">
    <location>
        <begin position="252"/>
        <end position="270"/>
    </location>
</feature>
<dbReference type="OrthoDB" id="5368516at2759"/>
<name>A0A9P8W9Y9_9HYPO</name>
<reference evidence="3 4" key="1">
    <citation type="journal article" date="2021" name="Nat. Commun.">
        <title>Genetic determinants of endophytism in the Arabidopsis root mycobiome.</title>
        <authorList>
            <person name="Mesny F."/>
            <person name="Miyauchi S."/>
            <person name="Thiergart T."/>
            <person name="Pickel B."/>
            <person name="Atanasova L."/>
            <person name="Karlsson M."/>
            <person name="Huettel B."/>
            <person name="Barry K.W."/>
            <person name="Haridas S."/>
            <person name="Chen C."/>
            <person name="Bauer D."/>
            <person name="Andreopoulos W."/>
            <person name="Pangilinan J."/>
            <person name="LaButti K."/>
            <person name="Riley R."/>
            <person name="Lipzen A."/>
            <person name="Clum A."/>
            <person name="Drula E."/>
            <person name="Henrissat B."/>
            <person name="Kohler A."/>
            <person name="Grigoriev I.V."/>
            <person name="Martin F.M."/>
            <person name="Hacquard S."/>
        </authorList>
    </citation>
    <scope>NUCLEOTIDE SEQUENCE [LARGE SCALE GENOMIC DNA]</scope>
    <source>
        <strain evidence="3 4">MPI-CAGE-CH-0241</strain>
    </source>
</reference>
<feature type="transmembrane region" description="Helical" evidence="2">
    <location>
        <begin position="86"/>
        <end position="110"/>
    </location>
</feature>
<dbReference type="Proteomes" id="UP000777438">
    <property type="component" value="Unassembled WGS sequence"/>
</dbReference>
<comment type="caution">
    <text evidence="3">The sequence shown here is derived from an EMBL/GenBank/DDBJ whole genome shotgun (WGS) entry which is preliminary data.</text>
</comment>
<keyword evidence="2" id="KW-0812">Transmembrane</keyword>
<feature type="transmembrane region" description="Helical" evidence="2">
    <location>
        <begin position="282"/>
        <end position="307"/>
    </location>
</feature>
<gene>
    <name evidence="3" type="ORF">B0T10DRAFT_285719</name>
</gene>
<feature type="transmembrane region" description="Helical" evidence="2">
    <location>
        <begin position="130"/>
        <end position="150"/>
    </location>
</feature>
<accession>A0A9P8W9Y9</accession>
<evidence type="ECO:0000256" key="1">
    <source>
        <dbReference type="SAM" id="MobiDB-lite"/>
    </source>
</evidence>
<keyword evidence="4" id="KW-1185">Reference proteome</keyword>
<feature type="compositionally biased region" description="Polar residues" evidence="1">
    <location>
        <begin position="603"/>
        <end position="616"/>
    </location>
</feature>
<feature type="transmembrane region" description="Helical" evidence="2">
    <location>
        <begin position="213"/>
        <end position="232"/>
    </location>
</feature>
<keyword evidence="2" id="KW-0472">Membrane</keyword>
<evidence type="ECO:0000256" key="2">
    <source>
        <dbReference type="SAM" id="Phobius"/>
    </source>
</evidence>
<protein>
    <submittedName>
        <fullName evidence="3">Uncharacterized protein</fullName>
    </submittedName>
</protein>
<evidence type="ECO:0000313" key="3">
    <source>
        <dbReference type="EMBL" id="KAH6892127.1"/>
    </source>
</evidence>
<keyword evidence="2" id="KW-1133">Transmembrane helix</keyword>
<feature type="transmembrane region" description="Helical" evidence="2">
    <location>
        <begin position="171"/>
        <end position="193"/>
    </location>
</feature>
<sequence length="629" mass="69093">MASNMPSASDLWSRASSDGFKFETNTTSAWDNELKFAAAESVRTSIIVLACFNTIAGFVTAAGILVQSWITARRIDSRWTFSKSSWLQLISSAELFPFVFSCGITVQGIVFSISQSKGLKALMILGCTRISQFMLPAFFITPFLQVAFGLELAIRALRRRPFPARGRWNTLISLSVVGLSLLVTFVITFALLPPNFCFACLVWYLRPYQLGCFALLIVIVVILSIEVGIIFFKLRKATNLGPMERVEASRMVYFLVAAIVSNTAVIPYFFNVSFRDPESPDTLNSSMVAAVVVNLSGLLTGSIYLFLRSSRTATIGPNDWDGIEPRAFEKGFNDGGSSNFDFGLQIAQPIAPPSPDRRTGNHLGIAVATPDTLDLMRGFDDPQSGSLRVASLGIIYPPTNLPTSPQPARVSRKSTLKSLKKSWHYKLPLTVDTPLLPKSQFVLPTSTYAPPPPQDDMPMHSTDSLLAPPQVHDPSELHHQRGSSMVSSATVQIGLRLSNLGDMPPPTATFPGETTKVQDFNDYPLMPMAVPYKKPSPLGITVITLPDEEAMEEEKRNKVLPLIPSQKEQKDEAVTLSPDVYSPPVSRLQHSRTGSRTSHRSKNPSISSRAPHSRQGSRAGPEAIREDWI</sequence>